<dbReference type="PANTHER" id="PTHR42837">
    <property type="entry name" value="REGULATOR OF SIGMA-E PROTEASE RSEP"/>
    <property type="match status" value="1"/>
</dbReference>
<dbReference type="InterPro" id="IPR004387">
    <property type="entry name" value="Pept_M50_Zn"/>
</dbReference>
<feature type="chain" id="PRO_5014902594" description="PDZ domain-containing protein" evidence="3">
    <location>
        <begin position="35"/>
        <end position="422"/>
    </location>
</feature>
<comment type="caution">
    <text evidence="5">The sequence shown here is derived from an EMBL/GenBank/DDBJ whole genome shotgun (WGS) entry which is preliminary data.</text>
</comment>
<organism evidence="5 6">
    <name type="scientific">Candidatus Thermofonsia Clade 3 bacterium</name>
    <dbReference type="NCBI Taxonomy" id="2364212"/>
    <lineage>
        <taxon>Bacteria</taxon>
        <taxon>Bacillati</taxon>
        <taxon>Chloroflexota</taxon>
        <taxon>Candidatus Thermofontia</taxon>
        <taxon>Candidatus Thermofonsia Clade 3</taxon>
    </lineage>
</organism>
<dbReference type="Gene3D" id="2.30.42.10">
    <property type="match status" value="3"/>
</dbReference>
<dbReference type="SMART" id="SM00228">
    <property type="entry name" value="PDZ"/>
    <property type="match status" value="3"/>
</dbReference>
<evidence type="ECO:0000259" key="4">
    <source>
        <dbReference type="PROSITE" id="PS50106"/>
    </source>
</evidence>
<evidence type="ECO:0000256" key="1">
    <source>
        <dbReference type="ARBA" id="ARBA00001947"/>
    </source>
</evidence>
<evidence type="ECO:0000256" key="3">
    <source>
        <dbReference type="SAM" id="SignalP"/>
    </source>
</evidence>
<dbReference type="InterPro" id="IPR001478">
    <property type="entry name" value="PDZ"/>
</dbReference>
<dbReference type="GO" id="GO:0016020">
    <property type="term" value="C:membrane"/>
    <property type="evidence" value="ECO:0007669"/>
    <property type="project" value="InterPro"/>
</dbReference>
<evidence type="ECO:0000256" key="2">
    <source>
        <dbReference type="SAM" id="MobiDB-lite"/>
    </source>
</evidence>
<reference evidence="5 6" key="1">
    <citation type="submission" date="2017-11" db="EMBL/GenBank/DDBJ databases">
        <title>Evolution of Phototrophy in the Chloroflexi Phylum Driven by Horizontal Gene Transfer.</title>
        <authorList>
            <person name="Ward L.M."/>
            <person name="Hemp J."/>
            <person name="Shih P.M."/>
            <person name="Mcglynn S.E."/>
            <person name="Fischer W."/>
        </authorList>
    </citation>
    <scope>NUCLEOTIDE SEQUENCE [LARGE SCALE GENOMIC DNA]</scope>
    <source>
        <strain evidence="5">JP3_7</strain>
    </source>
</reference>
<comment type="cofactor">
    <cofactor evidence="1">
        <name>Zn(2+)</name>
        <dbReference type="ChEBI" id="CHEBI:29105"/>
    </cofactor>
</comment>
<dbReference type="GO" id="GO:0006508">
    <property type="term" value="P:proteolysis"/>
    <property type="evidence" value="ECO:0007669"/>
    <property type="project" value="InterPro"/>
</dbReference>
<dbReference type="InterPro" id="IPR041489">
    <property type="entry name" value="PDZ_6"/>
</dbReference>
<evidence type="ECO:0000313" key="5">
    <source>
        <dbReference type="EMBL" id="PJF47586.1"/>
    </source>
</evidence>
<dbReference type="Pfam" id="PF17820">
    <property type="entry name" value="PDZ_6"/>
    <property type="match status" value="1"/>
</dbReference>
<feature type="domain" description="PDZ" evidence="4">
    <location>
        <begin position="237"/>
        <end position="339"/>
    </location>
</feature>
<dbReference type="CDD" id="cd06779">
    <property type="entry name" value="cpPDZ_Deg_HtrA-like"/>
    <property type="match status" value="1"/>
</dbReference>
<feature type="compositionally biased region" description="Pro residues" evidence="2">
    <location>
        <begin position="142"/>
        <end position="151"/>
    </location>
</feature>
<dbReference type="SUPFAM" id="SSF50156">
    <property type="entry name" value="PDZ domain-like"/>
    <property type="match status" value="3"/>
</dbReference>
<feature type="region of interest" description="Disordered" evidence="2">
    <location>
        <begin position="124"/>
        <end position="151"/>
    </location>
</feature>
<evidence type="ECO:0000313" key="6">
    <source>
        <dbReference type="Proteomes" id="UP000230790"/>
    </source>
</evidence>
<dbReference type="AlphaFoldDB" id="A0A2M8QCP6"/>
<dbReference type="GO" id="GO:0004222">
    <property type="term" value="F:metalloendopeptidase activity"/>
    <property type="evidence" value="ECO:0007669"/>
    <property type="project" value="InterPro"/>
</dbReference>
<dbReference type="EMBL" id="PGTN01000042">
    <property type="protein sequence ID" value="PJF47586.1"/>
    <property type="molecule type" value="Genomic_DNA"/>
</dbReference>
<dbReference type="Pfam" id="PF13180">
    <property type="entry name" value="PDZ_2"/>
    <property type="match status" value="2"/>
</dbReference>
<dbReference type="PANTHER" id="PTHR42837:SF2">
    <property type="entry name" value="MEMBRANE METALLOPROTEASE ARASP2, CHLOROPLASTIC-RELATED"/>
    <property type="match status" value="1"/>
</dbReference>
<dbReference type="PROSITE" id="PS50106">
    <property type="entry name" value="PDZ"/>
    <property type="match status" value="3"/>
</dbReference>
<feature type="domain" description="PDZ" evidence="4">
    <location>
        <begin position="174"/>
        <end position="231"/>
    </location>
</feature>
<accession>A0A2M8QCP6</accession>
<keyword evidence="3" id="KW-0732">Signal</keyword>
<sequence>MSDMTKSKLQGVRLIAALVIALVGAAAASNIAAAQTPAAAVMQAEDEEKGVLIVAVPRGSPAAKAGLRRGDIILKVNDVEVNDAQALRDALAGHKPGDTVQIRVARGDRELTVQVKLGEADGRPILGVTPLQDPSPWAEAMPAPPDQAPRPLPFDPEAWRKRLEEWLSRFSSEVRVTEVITNSPAAKAGLRRGDIIIAVNENRLDAQNPLADVIARFKPGDTVTLTLRRDDAEKTLKVTLGENPQKKGAAFLGIRYAPAFDAIGRFPPVLPRDRAPATETWAAVTINEVVVGSPADKAGLKRGDLILAANDKPITSPQDLVELVRASKPGDRITLSVQRRQEDKPVEITVTLGENPDKAGAAYMGVSLGQFLRVERLLPDGEENSPKGFEIIPGFRLPFNFDDLPLPPLLPPQAPDATGRDA</sequence>
<protein>
    <recommendedName>
        <fullName evidence="4">PDZ domain-containing protein</fullName>
    </recommendedName>
</protein>
<dbReference type="InterPro" id="IPR036034">
    <property type="entry name" value="PDZ_sf"/>
</dbReference>
<feature type="domain" description="PDZ" evidence="4">
    <location>
        <begin position="48"/>
        <end position="108"/>
    </location>
</feature>
<gene>
    <name evidence="5" type="ORF">CUN48_07850</name>
</gene>
<proteinExistence type="predicted"/>
<feature type="signal peptide" evidence="3">
    <location>
        <begin position="1"/>
        <end position="34"/>
    </location>
</feature>
<dbReference type="Proteomes" id="UP000230790">
    <property type="component" value="Unassembled WGS sequence"/>
</dbReference>
<name>A0A2M8QCP6_9CHLR</name>